<feature type="compositionally biased region" description="Basic and acidic residues" evidence="1">
    <location>
        <begin position="83"/>
        <end position="104"/>
    </location>
</feature>
<feature type="region of interest" description="Disordered" evidence="1">
    <location>
        <begin position="81"/>
        <end position="104"/>
    </location>
</feature>
<dbReference type="Proteomes" id="UP001239213">
    <property type="component" value="Unassembled WGS sequence"/>
</dbReference>
<evidence type="ECO:0000256" key="1">
    <source>
        <dbReference type="SAM" id="MobiDB-lite"/>
    </source>
</evidence>
<dbReference type="EMBL" id="MPDP01000112">
    <property type="protein sequence ID" value="KAK1480012.1"/>
    <property type="molecule type" value="Genomic_DNA"/>
</dbReference>
<protein>
    <submittedName>
        <fullName evidence="2">Uncharacterized protein</fullName>
    </submittedName>
</protein>
<gene>
    <name evidence="2" type="ORF">CCUS01_00566</name>
</gene>
<dbReference type="AlphaFoldDB" id="A0AAI9VCN4"/>
<name>A0AAI9VCN4_9PEZI</name>
<sequence>MPKRLSEDHFFSLSSKISVPRFSGPQTGSMPLGGGHARSTKLVVLWENGCAVNIPASPRILSFKTNNNRRHFSSPRFLTLGTKEQREAQAEKSFTDTHPAEKARADEDEGFSLYELEGSIKMERGVLNQEPPDLPSFPGFSLFQGFSPPQSPPRNHLALPQGLGTVVALPISEDHPPISHCIASHRIVRFRLRLSTFRNWAGQYLYCWYG</sequence>
<organism evidence="2 3">
    <name type="scientific">Colletotrichum cuscutae</name>
    <dbReference type="NCBI Taxonomy" id="1209917"/>
    <lineage>
        <taxon>Eukaryota</taxon>
        <taxon>Fungi</taxon>
        <taxon>Dikarya</taxon>
        <taxon>Ascomycota</taxon>
        <taxon>Pezizomycotina</taxon>
        <taxon>Sordariomycetes</taxon>
        <taxon>Hypocreomycetidae</taxon>
        <taxon>Glomerellales</taxon>
        <taxon>Glomerellaceae</taxon>
        <taxon>Colletotrichum</taxon>
        <taxon>Colletotrichum acutatum species complex</taxon>
    </lineage>
</organism>
<reference evidence="2" key="1">
    <citation type="submission" date="2016-11" db="EMBL/GenBank/DDBJ databases">
        <title>The genome sequence of Colletotrichum cuscutae.</title>
        <authorList>
            <person name="Baroncelli R."/>
        </authorList>
    </citation>
    <scope>NUCLEOTIDE SEQUENCE</scope>
    <source>
        <strain evidence="2">IMI 304802</strain>
    </source>
</reference>
<comment type="caution">
    <text evidence="2">The sequence shown here is derived from an EMBL/GenBank/DDBJ whole genome shotgun (WGS) entry which is preliminary data.</text>
</comment>
<accession>A0AAI9VCN4</accession>
<proteinExistence type="predicted"/>
<evidence type="ECO:0000313" key="2">
    <source>
        <dbReference type="EMBL" id="KAK1480012.1"/>
    </source>
</evidence>
<keyword evidence="3" id="KW-1185">Reference proteome</keyword>
<evidence type="ECO:0000313" key="3">
    <source>
        <dbReference type="Proteomes" id="UP001239213"/>
    </source>
</evidence>